<evidence type="ECO:0000313" key="2">
    <source>
        <dbReference type="EMBL" id="MCK9686681.1"/>
    </source>
</evidence>
<dbReference type="Proteomes" id="UP001139353">
    <property type="component" value="Unassembled WGS sequence"/>
</dbReference>
<evidence type="ECO:0000313" key="3">
    <source>
        <dbReference type="Proteomes" id="UP001139353"/>
    </source>
</evidence>
<proteinExistence type="predicted"/>
<evidence type="ECO:0000256" key="1">
    <source>
        <dbReference type="SAM" id="MobiDB-lite"/>
    </source>
</evidence>
<reference evidence="2" key="1">
    <citation type="submission" date="2021-11" db="EMBL/GenBank/DDBJ databases">
        <title>BS-T2-15 a new species belonging to the Comamonadaceae family isolated from the soil of a French oak forest.</title>
        <authorList>
            <person name="Mieszkin S."/>
            <person name="Alain K."/>
        </authorList>
    </citation>
    <scope>NUCLEOTIDE SEQUENCE</scope>
    <source>
        <strain evidence="2">BS-T2-15</strain>
    </source>
</reference>
<name>A0A9X1YIS1_9BURK</name>
<comment type="caution">
    <text evidence="2">The sequence shown here is derived from an EMBL/GenBank/DDBJ whole genome shotgun (WGS) entry which is preliminary data.</text>
</comment>
<feature type="region of interest" description="Disordered" evidence="1">
    <location>
        <begin position="1"/>
        <end position="28"/>
    </location>
</feature>
<sequence length="185" mass="20581">MTIDDAAGRPPSMDDHAGLPGAKPAAGGRAFEGPVEFAQALRDTIAGASERGTRRLCWCDEDFAAWPIGEPDVLSQLTHWARAGGRELVVIARDYSVIERRHPRFAAWRRDWAHVIQCLVPDETRTEALPTLWIDTADQALRVFDREHLRGRVGFDRVDRQQAREDFDAILQRAGPGFAAVTLGL</sequence>
<protein>
    <submittedName>
        <fullName evidence="2">Uncharacterized protein</fullName>
    </submittedName>
</protein>
<accession>A0A9X1YIS1</accession>
<organism evidence="2 3">
    <name type="scientific">Scleromatobacter humisilvae</name>
    <dbReference type="NCBI Taxonomy" id="2897159"/>
    <lineage>
        <taxon>Bacteria</taxon>
        <taxon>Pseudomonadati</taxon>
        <taxon>Pseudomonadota</taxon>
        <taxon>Betaproteobacteria</taxon>
        <taxon>Burkholderiales</taxon>
        <taxon>Sphaerotilaceae</taxon>
        <taxon>Scleromatobacter</taxon>
    </lineage>
</organism>
<gene>
    <name evidence="2" type="ORF">LPC04_13285</name>
</gene>
<feature type="compositionally biased region" description="Low complexity" evidence="1">
    <location>
        <begin position="18"/>
        <end position="28"/>
    </location>
</feature>
<dbReference type="EMBL" id="JAJLJH010000003">
    <property type="protein sequence ID" value="MCK9686681.1"/>
    <property type="molecule type" value="Genomic_DNA"/>
</dbReference>
<dbReference type="AlphaFoldDB" id="A0A9X1YIS1"/>
<dbReference type="RefSeq" id="WP_275682724.1">
    <property type="nucleotide sequence ID" value="NZ_JAJLJH010000003.1"/>
</dbReference>
<keyword evidence="3" id="KW-1185">Reference proteome</keyword>